<dbReference type="OrthoDB" id="5959501at2"/>
<comment type="caution">
    <text evidence="1">The sequence shown here is derived from an EMBL/GenBank/DDBJ whole genome shotgun (WGS) entry which is preliminary data.</text>
</comment>
<gene>
    <name evidence="1" type="ORF">EPA99_05145</name>
</gene>
<name>A0A4Q1JXE8_9GAMM</name>
<accession>A0A4Q1JXE8</accession>
<keyword evidence="2" id="KW-1185">Reference proteome</keyword>
<proteinExistence type="predicted"/>
<dbReference type="EMBL" id="SAWZ01000002">
    <property type="protein sequence ID" value="RXR07305.1"/>
    <property type="molecule type" value="Genomic_DNA"/>
</dbReference>
<sequence>MRIFCSRTKRWEWVAATVALTFGNAHVDVRPCSIQEAFAAEQEASSVRHWEAVYQSYERFFHCDDGAIREGYSYSVGSLLANQWEEFDELVLLTRGSPRFEDFVVSHIDETLPQNDARKIQENLSRCPKSGKKLCSRLKRAITSLRE</sequence>
<organism evidence="1 2">
    <name type="scientific">Pseudoxanthomonas composti</name>
    <dbReference type="NCBI Taxonomy" id="2137479"/>
    <lineage>
        <taxon>Bacteria</taxon>
        <taxon>Pseudomonadati</taxon>
        <taxon>Pseudomonadota</taxon>
        <taxon>Gammaproteobacteria</taxon>
        <taxon>Lysobacterales</taxon>
        <taxon>Lysobacteraceae</taxon>
        <taxon>Pseudoxanthomonas</taxon>
    </lineage>
</organism>
<reference evidence="1 2" key="1">
    <citation type="submission" date="2019-01" db="EMBL/GenBank/DDBJ databases">
        <title>Pseudoxanthomonas composti sp. nov., isolated from compost.</title>
        <authorList>
            <person name="Yang G."/>
        </authorList>
    </citation>
    <scope>NUCLEOTIDE SEQUENCE [LARGE SCALE GENOMIC DNA]</scope>
    <source>
        <strain evidence="1 2">GSS15</strain>
    </source>
</reference>
<evidence type="ECO:0000313" key="1">
    <source>
        <dbReference type="EMBL" id="RXR07305.1"/>
    </source>
</evidence>
<dbReference type="Proteomes" id="UP000289784">
    <property type="component" value="Unassembled WGS sequence"/>
</dbReference>
<evidence type="ECO:0000313" key="2">
    <source>
        <dbReference type="Proteomes" id="UP000289784"/>
    </source>
</evidence>
<dbReference type="RefSeq" id="WP_129470120.1">
    <property type="nucleotide sequence ID" value="NZ_SAWZ01000002.1"/>
</dbReference>
<protein>
    <submittedName>
        <fullName evidence="1">Uncharacterized protein</fullName>
    </submittedName>
</protein>
<dbReference type="AlphaFoldDB" id="A0A4Q1JXE8"/>